<reference evidence="1 2" key="1">
    <citation type="submission" date="2019-06" db="EMBL/GenBank/DDBJ databases">
        <title>Comprehensive assessment of Oxford Nanopore MinION sequencing for bacterial characterization and routine diagnosis.</title>
        <authorList>
            <person name="Tan S."/>
            <person name="Dvorak C.M.T."/>
            <person name="Gebhart C."/>
            <person name="Estrada A."/>
            <person name="Marthaler D.G."/>
            <person name="Murtaugh M.P."/>
        </authorList>
    </citation>
    <scope>NUCLEOTIDE SEQUENCE [LARGE SCALE GENOMIC DNA]</scope>
    <source>
        <strain evidence="1 2">2017UMN1435.21</strain>
    </source>
</reference>
<comment type="caution">
    <text evidence="1">The sequence shown here is derived from an EMBL/GenBank/DDBJ whole genome shotgun (WGS) entry which is preliminary data.</text>
</comment>
<accession>A0A540UYP3</accession>
<evidence type="ECO:0000313" key="1">
    <source>
        <dbReference type="EMBL" id="TQE89143.1"/>
    </source>
</evidence>
<gene>
    <name evidence="1" type="ORF">FH692_03820</name>
</gene>
<name>A0A540UYP3_STRSU</name>
<protein>
    <submittedName>
        <fullName evidence="1">Uncharacterized protein</fullName>
    </submittedName>
</protein>
<sequence length="73" mass="8693">MSTIYTTNSWDGYSKGSKYWNEYRLEGDRVVKYKCSSTKFFDGKENVRETGESEVDSWEIDDPSMPDWLRDYL</sequence>
<proteinExistence type="predicted"/>
<dbReference type="Proteomes" id="UP000315224">
    <property type="component" value="Unassembled WGS sequence"/>
</dbReference>
<evidence type="ECO:0000313" key="2">
    <source>
        <dbReference type="Proteomes" id="UP000315224"/>
    </source>
</evidence>
<dbReference type="EMBL" id="VIEK01000004">
    <property type="protein sequence ID" value="TQE89143.1"/>
    <property type="molecule type" value="Genomic_DNA"/>
</dbReference>
<dbReference type="AlphaFoldDB" id="A0A540UYP3"/>
<organism evidence="1 2">
    <name type="scientific">Streptococcus suis</name>
    <dbReference type="NCBI Taxonomy" id="1307"/>
    <lineage>
        <taxon>Bacteria</taxon>
        <taxon>Bacillati</taxon>
        <taxon>Bacillota</taxon>
        <taxon>Bacilli</taxon>
        <taxon>Lactobacillales</taxon>
        <taxon>Streptococcaceae</taxon>
        <taxon>Streptococcus</taxon>
    </lineage>
</organism>
<dbReference type="RefSeq" id="WP_141600077.1">
    <property type="nucleotide sequence ID" value="NZ_VIEK01000004.1"/>
</dbReference>